<keyword evidence="3" id="KW-1185">Reference proteome</keyword>
<dbReference type="HOGENOM" id="CLU_1612007_0_0_1"/>
<gene>
    <name evidence="2" type="ORF">TESG_08185</name>
</gene>
<feature type="region of interest" description="Disordered" evidence="1">
    <location>
        <begin position="1"/>
        <end position="22"/>
    </location>
</feature>
<dbReference type="Proteomes" id="UP000009172">
    <property type="component" value="Unassembled WGS sequence"/>
</dbReference>
<reference evidence="3" key="1">
    <citation type="journal article" date="2012" name="MBio">
        <title>Comparative genome analysis of Trichophyton rubrum and related dermatophytes reveals candidate genes involved in infection.</title>
        <authorList>
            <person name="Martinez D.A."/>
            <person name="Oliver B.G."/>
            <person name="Graeser Y."/>
            <person name="Goldberg J.M."/>
            <person name="Li W."/>
            <person name="Martinez-Rossi N.M."/>
            <person name="Monod M."/>
            <person name="Shelest E."/>
            <person name="Barton R.C."/>
            <person name="Birch E."/>
            <person name="Brakhage A.A."/>
            <person name="Chen Z."/>
            <person name="Gurr S.J."/>
            <person name="Heiman D."/>
            <person name="Heitman J."/>
            <person name="Kosti I."/>
            <person name="Rossi A."/>
            <person name="Saif S."/>
            <person name="Samalova M."/>
            <person name="Saunders C.W."/>
            <person name="Shea T."/>
            <person name="Summerbell R.C."/>
            <person name="Xu J."/>
            <person name="Young S."/>
            <person name="Zeng Q."/>
            <person name="Birren B.W."/>
            <person name="Cuomo C.A."/>
            <person name="White T.C."/>
        </authorList>
    </citation>
    <scope>NUCLEOTIDE SEQUENCE [LARGE SCALE GENOMIC DNA]</scope>
    <source>
        <strain evidence="3">CBS 112818</strain>
    </source>
</reference>
<sequence length="165" mass="18196">MVQVNRSRMEHRPKKGEKIGYTNASPAWKKAAPLVTQLDKLTDPAARLPIFKIKAAKKTRPPAFTTTIAARKLLRNVDPKGPSIAGPTIPHIVEVIAAADKVDSIADRVHSSRLPTGQLSRSSRVQSSCQPQLKPNSVSTVLRWLWRSLGMLSGQRQPWPARSQP</sequence>
<proteinExistence type="predicted"/>
<organism evidence="2 3">
    <name type="scientific">Trichophyton tonsurans (strain CBS 112818)</name>
    <name type="common">Scalp ringworm fungus</name>
    <dbReference type="NCBI Taxonomy" id="647933"/>
    <lineage>
        <taxon>Eukaryota</taxon>
        <taxon>Fungi</taxon>
        <taxon>Dikarya</taxon>
        <taxon>Ascomycota</taxon>
        <taxon>Pezizomycotina</taxon>
        <taxon>Eurotiomycetes</taxon>
        <taxon>Eurotiomycetidae</taxon>
        <taxon>Onygenales</taxon>
        <taxon>Arthrodermataceae</taxon>
        <taxon>Trichophyton</taxon>
    </lineage>
</organism>
<evidence type="ECO:0000313" key="2">
    <source>
        <dbReference type="EMBL" id="EGE00903.1"/>
    </source>
</evidence>
<dbReference type="EMBL" id="GG698565">
    <property type="protein sequence ID" value="EGE00903.1"/>
    <property type="molecule type" value="Genomic_DNA"/>
</dbReference>
<evidence type="ECO:0000313" key="3">
    <source>
        <dbReference type="Proteomes" id="UP000009172"/>
    </source>
</evidence>
<dbReference type="AlphaFoldDB" id="F2SBF3"/>
<feature type="region of interest" description="Disordered" evidence="1">
    <location>
        <begin position="113"/>
        <end position="132"/>
    </location>
</feature>
<evidence type="ECO:0000256" key="1">
    <source>
        <dbReference type="SAM" id="MobiDB-lite"/>
    </source>
</evidence>
<protein>
    <submittedName>
        <fullName evidence="2">Uncharacterized protein</fullName>
    </submittedName>
</protein>
<accession>F2SBF3</accession>
<name>F2SBF3_TRIT1</name>